<sequence length="166" mass="19135">MSFSDDESVRESESEGYGLIERKREGDIFTLPKTSDSNNLVYHHDRSVIESQFPVEDLGGAVCWAGGTALWRLFERLSWRLSLPKVNWLSVVTGWKLERRVQKTKQKKEADEERQTAVEGAELRDRRYVWMSVLEPRPRAILRARTVTCLREEGLASANTGESMQF</sequence>
<protein>
    <submittedName>
        <fullName evidence="1">Uncharacterized protein</fullName>
    </submittedName>
</protein>
<evidence type="ECO:0000313" key="2">
    <source>
        <dbReference type="Proteomes" id="UP001558613"/>
    </source>
</evidence>
<dbReference type="EMBL" id="JAYMGO010000020">
    <property type="protein sequence ID" value="KAL1254116.1"/>
    <property type="molecule type" value="Genomic_DNA"/>
</dbReference>
<organism evidence="1 2">
    <name type="scientific">Cirrhinus molitorella</name>
    <name type="common">mud carp</name>
    <dbReference type="NCBI Taxonomy" id="172907"/>
    <lineage>
        <taxon>Eukaryota</taxon>
        <taxon>Metazoa</taxon>
        <taxon>Chordata</taxon>
        <taxon>Craniata</taxon>
        <taxon>Vertebrata</taxon>
        <taxon>Euteleostomi</taxon>
        <taxon>Actinopterygii</taxon>
        <taxon>Neopterygii</taxon>
        <taxon>Teleostei</taxon>
        <taxon>Ostariophysi</taxon>
        <taxon>Cypriniformes</taxon>
        <taxon>Cyprinidae</taxon>
        <taxon>Labeoninae</taxon>
        <taxon>Labeonini</taxon>
        <taxon>Cirrhinus</taxon>
    </lineage>
</organism>
<proteinExistence type="predicted"/>
<comment type="caution">
    <text evidence="1">The sequence shown here is derived from an EMBL/GenBank/DDBJ whole genome shotgun (WGS) entry which is preliminary data.</text>
</comment>
<name>A0ABR3LPX1_9TELE</name>
<gene>
    <name evidence="1" type="ORF">QQF64_016345</name>
</gene>
<accession>A0ABR3LPX1</accession>
<reference evidence="1 2" key="1">
    <citation type="submission" date="2023-09" db="EMBL/GenBank/DDBJ databases">
        <authorList>
            <person name="Wang M."/>
        </authorList>
    </citation>
    <scope>NUCLEOTIDE SEQUENCE [LARGE SCALE GENOMIC DNA]</scope>
    <source>
        <strain evidence="1">GT-2023</strain>
        <tissue evidence="1">Liver</tissue>
    </source>
</reference>
<dbReference type="Proteomes" id="UP001558613">
    <property type="component" value="Unassembled WGS sequence"/>
</dbReference>
<evidence type="ECO:0000313" key="1">
    <source>
        <dbReference type="EMBL" id="KAL1254116.1"/>
    </source>
</evidence>
<keyword evidence="2" id="KW-1185">Reference proteome</keyword>